<dbReference type="Pfam" id="PF00954">
    <property type="entry name" value="S_locus_glycop"/>
    <property type="match status" value="1"/>
</dbReference>
<evidence type="ECO:0000256" key="11">
    <source>
        <dbReference type="PIRNR" id="PIRNR000641"/>
    </source>
</evidence>
<dbReference type="InterPro" id="IPR000742">
    <property type="entry name" value="EGF"/>
</dbReference>
<dbReference type="Pfam" id="PF08276">
    <property type="entry name" value="PAN_2"/>
    <property type="match status" value="1"/>
</dbReference>
<keyword evidence="21" id="KW-1185">Reference proteome</keyword>
<dbReference type="PROSITE" id="PS50948">
    <property type="entry name" value="PAN"/>
    <property type="match status" value="1"/>
</dbReference>
<comment type="caution">
    <text evidence="20">The sequence shown here is derived from an EMBL/GenBank/DDBJ whole genome shotgun (WGS) entry which is preliminary data.</text>
</comment>
<accession>A0ABR2D0S3</accession>
<organism evidence="20 21">
    <name type="scientific">Hibiscus sabdariffa</name>
    <name type="common">roselle</name>
    <dbReference type="NCBI Taxonomy" id="183260"/>
    <lineage>
        <taxon>Eukaryota</taxon>
        <taxon>Viridiplantae</taxon>
        <taxon>Streptophyta</taxon>
        <taxon>Embryophyta</taxon>
        <taxon>Tracheophyta</taxon>
        <taxon>Spermatophyta</taxon>
        <taxon>Magnoliopsida</taxon>
        <taxon>eudicotyledons</taxon>
        <taxon>Gunneridae</taxon>
        <taxon>Pentapetalae</taxon>
        <taxon>rosids</taxon>
        <taxon>malvids</taxon>
        <taxon>Malvales</taxon>
        <taxon>Malvaceae</taxon>
        <taxon>Malvoideae</taxon>
        <taxon>Hibiscus</taxon>
    </lineage>
</organism>
<keyword evidence="8" id="KW-0325">Glycoprotein</keyword>
<evidence type="ECO:0000256" key="12">
    <source>
        <dbReference type="PROSITE-ProRule" id="PRU00076"/>
    </source>
</evidence>
<dbReference type="PANTHER" id="PTHR32444">
    <property type="entry name" value="BULB-TYPE LECTIN DOMAIN-CONTAINING PROTEIN"/>
    <property type="match status" value="1"/>
</dbReference>
<feature type="domain" description="Protein kinase" evidence="16">
    <location>
        <begin position="505"/>
        <end position="721"/>
    </location>
</feature>
<dbReference type="Gene3D" id="3.50.4.10">
    <property type="entry name" value="Hepatocyte Growth Factor"/>
    <property type="match status" value="1"/>
</dbReference>
<evidence type="ECO:0000256" key="14">
    <source>
        <dbReference type="SAM" id="Phobius"/>
    </source>
</evidence>
<sequence>MEMGFYFYIVCCFLIFFSKASTAIDTISVSESLTDGKTLVSSGGSFALGFFSPDPSSNNRYLGIWYHNDPNRTVVWVANRINPINNSTGVVKIEESSGRAVLQLQNKTSVWSTNSTARVQLQNPVLQLLDSGNLVLRDGKYSNPEAYLWQSFDYPSDTMLPGMKIGIDLRTGLERRLSAWKNWDDPSPGDLTYGVELEGVPEMGLRKGLKKYSLSGLWIHNGFSGIRNVRSNPIYDYDFVWNENEVYYTFSLKNKSRMSMVVLNQTESVRTRYTWNPETQTWEVFATRPTDNCDKYGVCGPNGNCDNNKLPICQCLTGFKPKWPERWKSSDYSAGCIHSKPLNCQRGDGFIRIRRVKSPDITNLRVNKAMNLKECKAECLRNCSCMAYTNLDFTRDVGSGCAMWSGDLVDIKQFQSDPDGMDLHIRVSASETELMEKSKAITLATVVAALLGCLLVVCYILRTRRKLKVETEDTNANDKENRDENEDLELAVFEFETITKATSNFSFRNKLGQGGFGPVHKGTLTNGQEIAVKRLSKSSGQGVKEFKNEVKLIAKLQHRNLVKLLGCCIHGDERMLVYEYMPNRSLDYFIFDQTRREVLTWSKHFGMARTFGGDQIEDITSRIVGTYGYMAPEYAIDGLFSVKSDVFSFGIVLLEVISGRKNKGFYHANRSGNLIEHAWRLWTEGNPSSIVDDFLVETDSSPGNDGSSSRNEISLSTLEAR</sequence>
<evidence type="ECO:0000256" key="5">
    <source>
        <dbReference type="ARBA" id="ARBA00022777"/>
    </source>
</evidence>
<evidence type="ECO:0000259" key="19">
    <source>
        <dbReference type="PROSITE" id="PS50948"/>
    </source>
</evidence>
<feature type="domain" description="Bulb-type lectin" evidence="18">
    <location>
        <begin position="24"/>
        <end position="149"/>
    </location>
</feature>
<dbReference type="InterPro" id="IPR024171">
    <property type="entry name" value="SRK-like_kinase"/>
</dbReference>
<feature type="transmembrane region" description="Helical" evidence="14">
    <location>
        <begin position="440"/>
        <end position="461"/>
    </location>
</feature>
<gene>
    <name evidence="20" type="ORF">V6N12_054543</name>
</gene>
<protein>
    <recommendedName>
        <fullName evidence="11">Receptor-like serine/threonine-protein kinase</fullName>
        <ecNumber evidence="11">2.7.11.1</ecNumber>
    </recommendedName>
</protein>
<evidence type="ECO:0000256" key="6">
    <source>
        <dbReference type="ARBA" id="ARBA00022840"/>
    </source>
</evidence>
<evidence type="ECO:0000259" key="16">
    <source>
        <dbReference type="PROSITE" id="PS50011"/>
    </source>
</evidence>
<dbReference type="InterPro" id="IPR000858">
    <property type="entry name" value="S_locus_glycoprot_dom"/>
</dbReference>
<dbReference type="Pfam" id="PF07714">
    <property type="entry name" value="PK_Tyr_Ser-Thr"/>
    <property type="match status" value="2"/>
</dbReference>
<evidence type="ECO:0000256" key="7">
    <source>
        <dbReference type="ARBA" id="ARBA00023157"/>
    </source>
</evidence>
<dbReference type="CDD" id="cd01098">
    <property type="entry name" value="PAN_AP_plant"/>
    <property type="match status" value="1"/>
</dbReference>
<evidence type="ECO:0000256" key="4">
    <source>
        <dbReference type="ARBA" id="ARBA00022741"/>
    </source>
</evidence>
<dbReference type="InterPro" id="IPR001480">
    <property type="entry name" value="Bulb-type_lectin_dom"/>
</dbReference>
<reference evidence="20 21" key="1">
    <citation type="journal article" date="2024" name="G3 (Bethesda)">
        <title>Genome assembly of Hibiscus sabdariffa L. provides insights into metabolisms of medicinal natural products.</title>
        <authorList>
            <person name="Kim T."/>
        </authorList>
    </citation>
    <scope>NUCLEOTIDE SEQUENCE [LARGE SCALE GENOMIC DNA]</scope>
    <source>
        <strain evidence="20">TK-2024</strain>
        <tissue evidence="20">Old leaves</tissue>
    </source>
</reference>
<dbReference type="EC" id="2.7.11.1" evidence="11"/>
<keyword evidence="5 11" id="KW-0418">Kinase</keyword>
<comment type="similarity">
    <text evidence="11">Belongs to the protein kinase superfamily. Ser/Thr protein kinase family.</text>
</comment>
<evidence type="ECO:0000256" key="13">
    <source>
        <dbReference type="SAM" id="MobiDB-lite"/>
    </source>
</evidence>
<keyword evidence="4 11" id="KW-0547">Nucleotide-binding</keyword>
<proteinExistence type="inferred from homology"/>
<comment type="catalytic activity">
    <reaction evidence="10 11">
        <text>L-seryl-[protein] + ATP = O-phospho-L-seryl-[protein] + ADP + H(+)</text>
        <dbReference type="Rhea" id="RHEA:17989"/>
        <dbReference type="Rhea" id="RHEA-COMP:9863"/>
        <dbReference type="Rhea" id="RHEA-COMP:11604"/>
        <dbReference type="ChEBI" id="CHEBI:15378"/>
        <dbReference type="ChEBI" id="CHEBI:29999"/>
        <dbReference type="ChEBI" id="CHEBI:30616"/>
        <dbReference type="ChEBI" id="CHEBI:83421"/>
        <dbReference type="ChEBI" id="CHEBI:456216"/>
        <dbReference type="EC" id="2.7.11.1"/>
    </reaction>
</comment>
<evidence type="ECO:0000313" key="21">
    <source>
        <dbReference type="Proteomes" id="UP001472677"/>
    </source>
</evidence>
<evidence type="ECO:0000256" key="1">
    <source>
        <dbReference type="ARBA" id="ARBA00022527"/>
    </source>
</evidence>
<keyword evidence="1 11" id="KW-0723">Serine/threonine-protein kinase</keyword>
<feature type="signal peptide" evidence="15">
    <location>
        <begin position="1"/>
        <end position="23"/>
    </location>
</feature>
<dbReference type="CDD" id="cd00028">
    <property type="entry name" value="B_lectin"/>
    <property type="match status" value="1"/>
</dbReference>
<dbReference type="Pfam" id="PF01453">
    <property type="entry name" value="B_lectin"/>
    <property type="match status" value="1"/>
</dbReference>
<evidence type="ECO:0000256" key="9">
    <source>
        <dbReference type="ARBA" id="ARBA00047899"/>
    </source>
</evidence>
<dbReference type="Gene3D" id="3.30.200.20">
    <property type="entry name" value="Phosphorylase Kinase, domain 1"/>
    <property type="match status" value="1"/>
</dbReference>
<feature type="domain" description="Apple" evidence="19">
    <location>
        <begin position="344"/>
        <end position="428"/>
    </location>
</feature>
<evidence type="ECO:0000256" key="15">
    <source>
        <dbReference type="SAM" id="SignalP"/>
    </source>
</evidence>
<dbReference type="SMART" id="SM00473">
    <property type="entry name" value="PAN_AP"/>
    <property type="match status" value="1"/>
</dbReference>
<feature type="domain" description="EGF-like" evidence="17">
    <location>
        <begin position="289"/>
        <end position="325"/>
    </location>
</feature>
<dbReference type="InterPro" id="IPR003609">
    <property type="entry name" value="Pan_app"/>
</dbReference>
<feature type="region of interest" description="Disordered" evidence="13">
    <location>
        <begin position="699"/>
        <end position="721"/>
    </location>
</feature>
<evidence type="ECO:0000259" key="18">
    <source>
        <dbReference type="PROSITE" id="PS50927"/>
    </source>
</evidence>
<name>A0ABR2D0S3_9ROSI</name>
<feature type="chain" id="PRO_5046695003" description="Receptor-like serine/threonine-protein kinase" evidence="15">
    <location>
        <begin position="24"/>
        <end position="721"/>
    </location>
</feature>
<comment type="caution">
    <text evidence="12">Lacks conserved residue(s) required for the propagation of feature annotation.</text>
</comment>
<keyword evidence="2 11" id="KW-0808">Transferase</keyword>
<dbReference type="InterPro" id="IPR011009">
    <property type="entry name" value="Kinase-like_dom_sf"/>
</dbReference>
<dbReference type="InterPro" id="IPR000719">
    <property type="entry name" value="Prot_kinase_dom"/>
</dbReference>
<dbReference type="PANTHER" id="PTHR32444:SF234">
    <property type="entry name" value="RECEPTOR-LIKE SERINE_THREONINE-PROTEIN KINASE"/>
    <property type="match status" value="1"/>
</dbReference>
<keyword evidence="6 11" id="KW-0067">ATP-binding</keyword>
<evidence type="ECO:0000256" key="3">
    <source>
        <dbReference type="ARBA" id="ARBA00022729"/>
    </source>
</evidence>
<keyword evidence="12" id="KW-0245">EGF-like domain</keyword>
<evidence type="ECO:0000313" key="20">
    <source>
        <dbReference type="EMBL" id="KAK8527325.1"/>
    </source>
</evidence>
<dbReference type="SUPFAM" id="SSF56112">
    <property type="entry name" value="Protein kinase-like (PK-like)"/>
    <property type="match status" value="1"/>
</dbReference>
<dbReference type="InterPro" id="IPR036426">
    <property type="entry name" value="Bulb-type_lectin_dom_sf"/>
</dbReference>
<dbReference type="Proteomes" id="UP001472677">
    <property type="component" value="Unassembled WGS sequence"/>
</dbReference>
<keyword evidence="14" id="KW-0812">Transmembrane</keyword>
<dbReference type="EMBL" id="JBBPBM010000038">
    <property type="protein sequence ID" value="KAK8527325.1"/>
    <property type="molecule type" value="Genomic_DNA"/>
</dbReference>
<dbReference type="PROSITE" id="PS50011">
    <property type="entry name" value="PROTEIN_KINASE_DOM"/>
    <property type="match status" value="1"/>
</dbReference>
<dbReference type="PROSITE" id="PS50026">
    <property type="entry name" value="EGF_3"/>
    <property type="match status" value="1"/>
</dbReference>
<comment type="catalytic activity">
    <reaction evidence="9 11">
        <text>L-threonyl-[protein] + ATP = O-phospho-L-threonyl-[protein] + ADP + H(+)</text>
        <dbReference type="Rhea" id="RHEA:46608"/>
        <dbReference type="Rhea" id="RHEA-COMP:11060"/>
        <dbReference type="Rhea" id="RHEA-COMP:11605"/>
        <dbReference type="ChEBI" id="CHEBI:15378"/>
        <dbReference type="ChEBI" id="CHEBI:30013"/>
        <dbReference type="ChEBI" id="CHEBI:30616"/>
        <dbReference type="ChEBI" id="CHEBI:61977"/>
        <dbReference type="ChEBI" id="CHEBI:456216"/>
        <dbReference type="EC" id="2.7.11.1"/>
    </reaction>
</comment>
<keyword evidence="3 15" id="KW-0732">Signal</keyword>
<dbReference type="PROSITE" id="PS50927">
    <property type="entry name" value="BULB_LECTIN"/>
    <property type="match status" value="1"/>
</dbReference>
<dbReference type="InterPro" id="IPR001245">
    <property type="entry name" value="Ser-Thr/Tyr_kinase_cat_dom"/>
</dbReference>
<evidence type="ECO:0000256" key="2">
    <source>
        <dbReference type="ARBA" id="ARBA00022679"/>
    </source>
</evidence>
<dbReference type="SMART" id="SM00108">
    <property type="entry name" value="B_lectin"/>
    <property type="match status" value="1"/>
</dbReference>
<keyword evidence="14" id="KW-1133">Transmembrane helix</keyword>
<keyword evidence="7" id="KW-1015">Disulfide bond</keyword>
<keyword evidence="14" id="KW-0472">Membrane</keyword>
<dbReference type="Gene3D" id="1.10.510.10">
    <property type="entry name" value="Transferase(Phosphotransferase) domain 1"/>
    <property type="match status" value="1"/>
</dbReference>
<dbReference type="PIRSF" id="PIRSF000641">
    <property type="entry name" value="SRK"/>
    <property type="match status" value="1"/>
</dbReference>
<dbReference type="SUPFAM" id="SSF51110">
    <property type="entry name" value="alpha-D-mannose-specific plant lectins"/>
    <property type="match status" value="1"/>
</dbReference>
<evidence type="ECO:0000256" key="8">
    <source>
        <dbReference type="ARBA" id="ARBA00023180"/>
    </source>
</evidence>
<evidence type="ECO:0000259" key="17">
    <source>
        <dbReference type="PROSITE" id="PS50026"/>
    </source>
</evidence>
<dbReference type="Gene3D" id="2.90.10.10">
    <property type="entry name" value="Bulb-type lectin domain"/>
    <property type="match status" value="1"/>
</dbReference>
<evidence type="ECO:0000256" key="10">
    <source>
        <dbReference type="ARBA" id="ARBA00048679"/>
    </source>
</evidence>